<comment type="caution">
    <text evidence="2">The sequence shown here is derived from an EMBL/GenBank/DDBJ whole genome shotgun (WGS) entry which is preliminary data.</text>
</comment>
<organism evidence="2 3">
    <name type="scientific">Candidatus Curtissbacteria bacterium RIFCSPHIGHO2_02_FULL_42_15</name>
    <dbReference type="NCBI Taxonomy" id="1797716"/>
    <lineage>
        <taxon>Bacteria</taxon>
        <taxon>Candidatus Curtissiibacteriota</taxon>
    </lineage>
</organism>
<gene>
    <name evidence="2" type="ORF">A3D07_03280</name>
</gene>
<name>A0A1F5GD56_9BACT</name>
<evidence type="ECO:0000313" key="3">
    <source>
        <dbReference type="Proteomes" id="UP000177124"/>
    </source>
</evidence>
<dbReference type="STRING" id="1797716.A3D07_03280"/>
<feature type="transmembrane region" description="Helical" evidence="1">
    <location>
        <begin position="12"/>
        <end position="32"/>
    </location>
</feature>
<keyword evidence="1" id="KW-1133">Transmembrane helix</keyword>
<protein>
    <submittedName>
        <fullName evidence="2">Uncharacterized protein</fullName>
    </submittedName>
</protein>
<dbReference type="Proteomes" id="UP000177124">
    <property type="component" value="Unassembled WGS sequence"/>
</dbReference>
<keyword evidence="1" id="KW-0472">Membrane</keyword>
<evidence type="ECO:0000313" key="2">
    <source>
        <dbReference type="EMBL" id="OGD89781.1"/>
    </source>
</evidence>
<keyword evidence="1" id="KW-0812">Transmembrane</keyword>
<accession>A0A1F5GD56</accession>
<evidence type="ECO:0000256" key="1">
    <source>
        <dbReference type="SAM" id="Phobius"/>
    </source>
</evidence>
<reference evidence="2 3" key="1">
    <citation type="journal article" date="2016" name="Nat. Commun.">
        <title>Thousands of microbial genomes shed light on interconnected biogeochemical processes in an aquifer system.</title>
        <authorList>
            <person name="Anantharaman K."/>
            <person name="Brown C.T."/>
            <person name="Hug L.A."/>
            <person name="Sharon I."/>
            <person name="Castelle C.J."/>
            <person name="Probst A.J."/>
            <person name="Thomas B.C."/>
            <person name="Singh A."/>
            <person name="Wilkins M.J."/>
            <person name="Karaoz U."/>
            <person name="Brodie E.L."/>
            <person name="Williams K.H."/>
            <person name="Hubbard S.S."/>
            <person name="Banfield J.F."/>
        </authorList>
    </citation>
    <scope>NUCLEOTIDE SEQUENCE [LARGE SCALE GENOMIC DNA]</scope>
</reference>
<dbReference type="EMBL" id="MFBF01000065">
    <property type="protein sequence ID" value="OGD89781.1"/>
    <property type="molecule type" value="Genomic_DNA"/>
</dbReference>
<proteinExistence type="predicted"/>
<sequence length="92" mass="10006">MSKNLKPGNVLLIAVLIVAVVVFALVFAFYNFGLGTKQETGGPSVVRDEQVQKLETLSDSDEIGAIETDIDSTNLENLDQELNQVDQELPSL</sequence>
<dbReference type="AlphaFoldDB" id="A0A1F5GD56"/>